<feature type="domain" description="Multidrug resistance protein MdtA-like barrel-sandwich hybrid" evidence="4">
    <location>
        <begin position="128"/>
        <end position="303"/>
    </location>
</feature>
<gene>
    <name evidence="5" type="ORF">LOC71_13930</name>
</gene>
<evidence type="ECO:0000313" key="5">
    <source>
        <dbReference type="EMBL" id="MCC9643379.1"/>
    </source>
</evidence>
<dbReference type="Gene3D" id="1.10.287.470">
    <property type="entry name" value="Helix hairpin bin"/>
    <property type="match status" value="1"/>
</dbReference>
<dbReference type="SUPFAM" id="SSF111369">
    <property type="entry name" value="HlyD-like secretion proteins"/>
    <property type="match status" value="1"/>
</dbReference>
<keyword evidence="6" id="KW-1185">Reference proteome</keyword>
<reference evidence="5" key="1">
    <citation type="submission" date="2021-11" db="EMBL/GenBank/DDBJ databases">
        <title>Genome sequence.</title>
        <authorList>
            <person name="Sun Q."/>
        </authorList>
    </citation>
    <scope>NUCLEOTIDE SEQUENCE</scope>
    <source>
        <strain evidence="5">JC740</strain>
    </source>
</reference>
<name>A0ABS8NIJ4_9BACT</name>
<dbReference type="InterPro" id="IPR058625">
    <property type="entry name" value="MdtA-like_BSH"/>
</dbReference>
<dbReference type="PANTHER" id="PTHR30386">
    <property type="entry name" value="MEMBRANE FUSION SUBUNIT OF EMRAB-TOLC MULTIDRUG EFFLUX PUMP"/>
    <property type="match status" value="1"/>
</dbReference>
<dbReference type="PANTHER" id="PTHR30386:SF18">
    <property type="entry name" value="INNER MEMBRANE PROTEIN YIAV-RELATED"/>
    <property type="match status" value="1"/>
</dbReference>
<feature type="coiled-coil region" evidence="1">
    <location>
        <begin position="159"/>
        <end position="207"/>
    </location>
</feature>
<dbReference type="InterPro" id="IPR050739">
    <property type="entry name" value="MFP"/>
</dbReference>
<proteinExistence type="predicted"/>
<evidence type="ECO:0000256" key="2">
    <source>
        <dbReference type="SAM" id="MobiDB-lite"/>
    </source>
</evidence>
<feature type="region of interest" description="Disordered" evidence="2">
    <location>
        <begin position="1"/>
        <end position="48"/>
    </location>
</feature>
<dbReference type="Proteomes" id="UP001430306">
    <property type="component" value="Unassembled WGS sequence"/>
</dbReference>
<comment type="caution">
    <text evidence="5">The sequence shown here is derived from an EMBL/GenBank/DDBJ whole genome shotgun (WGS) entry which is preliminary data.</text>
</comment>
<keyword evidence="1" id="KW-0175">Coiled coil</keyword>
<keyword evidence="3" id="KW-0812">Transmembrane</keyword>
<dbReference type="RefSeq" id="WP_230274334.1">
    <property type="nucleotide sequence ID" value="NZ_JAJKFW010000024.1"/>
</dbReference>
<keyword evidence="3" id="KW-1133">Transmembrane helix</keyword>
<evidence type="ECO:0000256" key="1">
    <source>
        <dbReference type="SAM" id="Coils"/>
    </source>
</evidence>
<evidence type="ECO:0000256" key="3">
    <source>
        <dbReference type="SAM" id="Phobius"/>
    </source>
</evidence>
<organism evidence="5 6">
    <name type="scientific">Rhodopirellula halodulae</name>
    <dbReference type="NCBI Taxonomy" id="2894198"/>
    <lineage>
        <taxon>Bacteria</taxon>
        <taxon>Pseudomonadati</taxon>
        <taxon>Planctomycetota</taxon>
        <taxon>Planctomycetia</taxon>
        <taxon>Pirellulales</taxon>
        <taxon>Pirellulaceae</taxon>
        <taxon>Rhodopirellula</taxon>
    </lineage>
</organism>
<keyword evidence="3" id="KW-0472">Membrane</keyword>
<feature type="transmembrane region" description="Helical" evidence="3">
    <location>
        <begin position="59"/>
        <end position="80"/>
    </location>
</feature>
<protein>
    <submittedName>
        <fullName evidence="5">HlyD family efflux transporter periplasmic adaptor subunit</fullName>
    </submittedName>
</protein>
<feature type="compositionally biased region" description="Polar residues" evidence="2">
    <location>
        <begin position="1"/>
        <end position="29"/>
    </location>
</feature>
<dbReference type="EMBL" id="JAJKFW010000024">
    <property type="protein sequence ID" value="MCC9643379.1"/>
    <property type="molecule type" value="Genomic_DNA"/>
</dbReference>
<evidence type="ECO:0000313" key="6">
    <source>
        <dbReference type="Proteomes" id="UP001430306"/>
    </source>
</evidence>
<sequence length="542" mass="58745">MPGSPSETLVSESKTETANLSRPNSSFEGQTDHSRTAPSEGLASGANGDAPTSISRLRFLVNLVVSVSILGLSFYGYTFLGERTRPQRKKPPKSPFTVVSTSDLREHRGPVQIDVNGVVVPLRELRLATEVAGRVVELSRNVRAGRSVAAGEVLLKLDATEYELEVKRLKALSKQEAAEEDAVRVSIENTRELQTLAEKQLEIANQETKRVRALVDQRAASASEVDTARRAELAANAELVTLQNQLREQAAQLQLVIEKRQLTGVLLERAELDLSRCVVRSPIDGRVVSSAVEEQSFVPMGTTFVTVEDTSAVEVRASLTADQMFWIWNSRSTADDSILDSGESFETPSSEGRESGVTVPAIVSCELGNERHRWSAVFERLDGVGIDPNTRTYPCLFRVEAPLSKSDSDLERPLTRGMFVNVSIETNPNRKLLRVSETAVRPGNRLWLSLDGKLRIVPVSVVSRIGDEVVVQMQIAREHLDAFAEAKIIVSPISDPVEGMPVGSATDAAGSGKRDDGVATKSAAKQDSASVNPLGIASQVAG</sequence>
<dbReference type="Pfam" id="PF25917">
    <property type="entry name" value="BSH_RND"/>
    <property type="match status" value="1"/>
</dbReference>
<evidence type="ECO:0000259" key="4">
    <source>
        <dbReference type="Pfam" id="PF25917"/>
    </source>
</evidence>
<feature type="region of interest" description="Disordered" evidence="2">
    <location>
        <begin position="499"/>
        <end position="530"/>
    </location>
</feature>
<accession>A0ABS8NIJ4</accession>
<dbReference type="Gene3D" id="2.40.30.170">
    <property type="match status" value="1"/>
</dbReference>
<dbReference type="Gene3D" id="2.40.50.100">
    <property type="match status" value="1"/>
</dbReference>